<dbReference type="Pfam" id="PF00072">
    <property type="entry name" value="Response_reg"/>
    <property type="match status" value="1"/>
</dbReference>
<dbReference type="SUPFAM" id="SSF52172">
    <property type="entry name" value="CheY-like"/>
    <property type="match status" value="1"/>
</dbReference>
<dbReference type="InterPro" id="IPR011006">
    <property type="entry name" value="CheY-like_superfamily"/>
</dbReference>
<name>A0A1T5N2H9_9BACT</name>
<dbReference type="STRING" id="393003.SAMN05660461_0050"/>
<dbReference type="EMBL" id="FUZZ01000001">
    <property type="protein sequence ID" value="SKC94660.1"/>
    <property type="molecule type" value="Genomic_DNA"/>
</dbReference>
<proteinExistence type="predicted"/>
<feature type="modified residue" description="4-aspartylphosphate" evidence="2">
    <location>
        <position position="53"/>
    </location>
</feature>
<feature type="domain" description="Response regulatory" evidence="3">
    <location>
        <begin position="4"/>
        <end position="121"/>
    </location>
</feature>
<evidence type="ECO:0000256" key="2">
    <source>
        <dbReference type="PROSITE-ProRule" id="PRU00169"/>
    </source>
</evidence>
<gene>
    <name evidence="4" type="ORF">SAMN05660461_0050</name>
</gene>
<dbReference type="PANTHER" id="PTHR44591:SF3">
    <property type="entry name" value="RESPONSE REGULATORY DOMAIN-CONTAINING PROTEIN"/>
    <property type="match status" value="1"/>
</dbReference>
<keyword evidence="1 2" id="KW-0597">Phosphoprotein</keyword>
<accession>A0A1T5N2H9</accession>
<dbReference type="PANTHER" id="PTHR44591">
    <property type="entry name" value="STRESS RESPONSE REGULATOR PROTEIN 1"/>
    <property type="match status" value="1"/>
</dbReference>
<dbReference type="InterPro" id="IPR001789">
    <property type="entry name" value="Sig_transdc_resp-reg_receiver"/>
</dbReference>
<dbReference type="RefSeq" id="WP_079467418.1">
    <property type="nucleotide sequence ID" value="NZ_FUZZ01000001.1"/>
</dbReference>
<evidence type="ECO:0000313" key="4">
    <source>
        <dbReference type="EMBL" id="SKC94660.1"/>
    </source>
</evidence>
<dbReference type="Gene3D" id="3.40.50.2300">
    <property type="match status" value="1"/>
</dbReference>
<dbReference type="SMART" id="SM00448">
    <property type="entry name" value="REC"/>
    <property type="match status" value="1"/>
</dbReference>
<dbReference type="AlphaFoldDB" id="A0A1T5N2H9"/>
<dbReference type="GO" id="GO:0000160">
    <property type="term" value="P:phosphorelay signal transduction system"/>
    <property type="evidence" value="ECO:0007669"/>
    <property type="project" value="InterPro"/>
</dbReference>
<keyword evidence="5" id="KW-1185">Reference proteome</keyword>
<dbReference type="InterPro" id="IPR050595">
    <property type="entry name" value="Bact_response_regulator"/>
</dbReference>
<protein>
    <submittedName>
        <fullName evidence="4">Response regulator receiver domain-containing protein</fullName>
    </submittedName>
</protein>
<evidence type="ECO:0000256" key="1">
    <source>
        <dbReference type="ARBA" id="ARBA00022553"/>
    </source>
</evidence>
<evidence type="ECO:0000313" key="5">
    <source>
        <dbReference type="Proteomes" id="UP000190166"/>
    </source>
</evidence>
<dbReference type="PROSITE" id="PS50110">
    <property type="entry name" value="RESPONSE_REGULATORY"/>
    <property type="match status" value="1"/>
</dbReference>
<evidence type="ECO:0000259" key="3">
    <source>
        <dbReference type="PROSITE" id="PS50110"/>
    </source>
</evidence>
<sequence>MKKKILIIDDSMPMRYLLEAVLGKEYSVVSAQDGLVAITWLLKGNKADLIITDLQMPNIDGWELLDYLSGSYLYQDTPVVVLSGFYADKINDLSTKYNNVREVLQKPFDPMQLLNKVDYILEKQLSAAAV</sequence>
<dbReference type="Proteomes" id="UP000190166">
    <property type="component" value="Unassembled WGS sequence"/>
</dbReference>
<organism evidence="4 5">
    <name type="scientific">Chitinophaga ginsengisegetis</name>
    <dbReference type="NCBI Taxonomy" id="393003"/>
    <lineage>
        <taxon>Bacteria</taxon>
        <taxon>Pseudomonadati</taxon>
        <taxon>Bacteroidota</taxon>
        <taxon>Chitinophagia</taxon>
        <taxon>Chitinophagales</taxon>
        <taxon>Chitinophagaceae</taxon>
        <taxon>Chitinophaga</taxon>
    </lineage>
</organism>
<reference evidence="4 5" key="1">
    <citation type="submission" date="2017-02" db="EMBL/GenBank/DDBJ databases">
        <authorList>
            <person name="Peterson S.W."/>
        </authorList>
    </citation>
    <scope>NUCLEOTIDE SEQUENCE [LARGE SCALE GENOMIC DNA]</scope>
    <source>
        <strain evidence="4 5">DSM 18108</strain>
    </source>
</reference>